<dbReference type="Proteomes" id="UP001501175">
    <property type="component" value="Unassembled WGS sequence"/>
</dbReference>
<feature type="signal peptide" evidence="7">
    <location>
        <begin position="1"/>
        <end position="27"/>
    </location>
</feature>
<accession>A0ABP8NKK4</accession>
<dbReference type="PROSITE" id="PS00523">
    <property type="entry name" value="SULFATASE_1"/>
    <property type="match status" value="1"/>
</dbReference>
<proteinExistence type="inferred from homology"/>
<dbReference type="PROSITE" id="PS00149">
    <property type="entry name" value="SULFATASE_2"/>
    <property type="match status" value="1"/>
</dbReference>
<evidence type="ECO:0000256" key="5">
    <source>
        <dbReference type="ARBA" id="ARBA00022801"/>
    </source>
</evidence>
<protein>
    <submittedName>
        <fullName evidence="9">Sulfatase</fullName>
    </submittedName>
</protein>
<sequence>MTAGLAICALTVSLLAVRLAKSGGSMAGDHRAQDRRNTATGAPARPNILLIIADDLGVNDLGSYGNAYIETPHLDSLARSGLRFTNAYAACPVCSPSRASVLTGRYPARIGLTNFIIGKRTDPASPVLPADYLDHLPLSEVTLAEELKKDGYTTALVGKWHLGENTRPADSDPAKQGFDYVTDYDFGLLPRGQSYKWYRTGDRLTAYELPQLNERITAHALEYLRQPHKEPFFLMLTHYSPHLPLQATAGMKAKYERKPHPKPGKINPLYGAMVEELDGHVGRVLGELERQRLTSNTLVIFMSDNGGLAVDEAGDRQPTTNEPYRAGKGILYEGGVRIPLIVSGTGLGNLGTSDHLLTTTDLFPTLLERVRGRATAFAAPIDGKSFAPLLTKQAVQARGPVFWHYPHFSNQGGRPSAAIRQGDYKLILSLENGQTELYDLRTDPGETTDLARKLPRQTAELKTKLLNWQRSVRANMPKPNPAYR</sequence>
<reference evidence="10" key="1">
    <citation type="journal article" date="2019" name="Int. J. Syst. Evol. Microbiol.">
        <title>The Global Catalogue of Microorganisms (GCM) 10K type strain sequencing project: providing services to taxonomists for standard genome sequencing and annotation.</title>
        <authorList>
            <consortium name="The Broad Institute Genomics Platform"/>
            <consortium name="The Broad Institute Genome Sequencing Center for Infectious Disease"/>
            <person name="Wu L."/>
            <person name="Ma J."/>
        </authorList>
    </citation>
    <scope>NUCLEOTIDE SEQUENCE [LARGE SCALE GENOMIC DNA]</scope>
    <source>
        <strain evidence="10">JCM 17927</strain>
    </source>
</reference>
<dbReference type="InterPro" id="IPR017850">
    <property type="entry name" value="Alkaline_phosphatase_core_sf"/>
</dbReference>
<dbReference type="InterPro" id="IPR000917">
    <property type="entry name" value="Sulfatase_N"/>
</dbReference>
<evidence type="ECO:0000256" key="7">
    <source>
        <dbReference type="SAM" id="SignalP"/>
    </source>
</evidence>
<organism evidence="9 10">
    <name type="scientific">Nibrella saemangeumensis</name>
    <dbReference type="NCBI Taxonomy" id="1084526"/>
    <lineage>
        <taxon>Bacteria</taxon>
        <taxon>Pseudomonadati</taxon>
        <taxon>Bacteroidota</taxon>
        <taxon>Cytophagia</taxon>
        <taxon>Cytophagales</taxon>
        <taxon>Spirosomataceae</taxon>
        <taxon>Nibrella</taxon>
    </lineage>
</organism>
<evidence type="ECO:0000256" key="3">
    <source>
        <dbReference type="ARBA" id="ARBA00022723"/>
    </source>
</evidence>
<dbReference type="Pfam" id="PF00884">
    <property type="entry name" value="Sulfatase"/>
    <property type="match status" value="1"/>
</dbReference>
<keyword evidence="10" id="KW-1185">Reference proteome</keyword>
<keyword evidence="3" id="KW-0479">Metal-binding</keyword>
<comment type="similarity">
    <text evidence="2">Belongs to the sulfatase family.</text>
</comment>
<evidence type="ECO:0000259" key="8">
    <source>
        <dbReference type="Pfam" id="PF00884"/>
    </source>
</evidence>
<dbReference type="Gene3D" id="3.40.720.10">
    <property type="entry name" value="Alkaline Phosphatase, subunit A"/>
    <property type="match status" value="1"/>
</dbReference>
<comment type="cofactor">
    <cofactor evidence="1">
        <name>Ca(2+)</name>
        <dbReference type="ChEBI" id="CHEBI:29108"/>
    </cofactor>
</comment>
<comment type="caution">
    <text evidence="9">The sequence shown here is derived from an EMBL/GenBank/DDBJ whole genome shotgun (WGS) entry which is preliminary data.</text>
</comment>
<gene>
    <name evidence="9" type="ORF">GCM10023189_54900</name>
</gene>
<evidence type="ECO:0000256" key="2">
    <source>
        <dbReference type="ARBA" id="ARBA00008779"/>
    </source>
</evidence>
<dbReference type="PANTHER" id="PTHR42693:SF42">
    <property type="entry name" value="ARYLSULFATASE G"/>
    <property type="match status" value="1"/>
</dbReference>
<dbReference type="Gene3D" id="3.30.1120.10">
    <property type="match status" value="1"/>
</dbReference>
<dbReference type="CDD" id="cd16144">
    <property type="entry name" value="ARS_like"/>
    <property type="match status" value="1"/>
</dbReference>
<feature type="domain" description="Sulfatase N-terminal" evidence="8">
    <location>
        <begin position="46"/>
        <end position="369"/>
    </location>
</feature>
<feature type="chain" id="PRO_5046222896" evidence="7">
    <location>
        <begin position="28"/>
        <end position="484"/>
    </location>
</feature>
<keyword evidence="6" id="KW-0106">Calcium</keyword>
<dbReference type="InterPro" id="IPR024607">
    <property type="entry name" value="Sulfatase_CS"/>
</dbReference>
<evidence type="ECO:0000313" key="9">
    <source>
        <dbReference type="EMBL" id="GAA4468860.1"/>
    </source>
</evidence>
<dbReference type="EMBL" id="BAABHD010000083">
    <property type="protein sequence ID" value="GAA4468860.1"/>
    <property type="molecule type" value="Genomic_DNA"/>
</dbReference>
<evidence type="ECO:0000256" key="1">
    <source>
        <dbReference type="ARBA" id="ARBA00001913"/>
    </source>
</evidence>
<keyword evidence="5" id="KW-0378">Hydrolase</keyword>
<evidence type="ECO:0000313" key="10">
    <source>
        <dbReference type="Proteomes" id="UP001501175"/>
    </source>
</evidence>
<dbReference type="PANTHER" id="PTHR42693">
    <property type="entry name" value="ARYLSULFATASE FAMILY MEMBER"/>
    <property type="match status" value="1"/>
</dbReference>
<name>A0ABP8NKK4_9BACT</name>
<evidence type="ECO:0000256" key="6">
    <source>
        <dbReference type="ARBA" id="ARBA00022837"/>
    </source>
</evidence>
<dbReference type="InterPro" id="IPR050738">
    <property type="entry name" value="Sulfatase"/>
</dbReference>
<dbReference type="SUPFAM" id="SSF53649">
    <property type="entry name" value="Alkaline phosphatase-like"/>
    <property type="match status" value="1"/>
</dbReference>
<keyword evidence="4 7" id="KW-0732">Signal</keyword>
<evidence type="ECO:0000256" key="4">
    <source>
        <dbReference type="ARBA" id="ARBA00022729"/>
    </source>
</evidence>